<keyword evidence="1" id="KW-1133">Transmembrane helix</keyword>
<sequence length="196" mass="22699">MQESLFLSFTWYTYAIMLPTIAFFGWLALPFALFASIIAFMLGTIYLVKVHSNKRLSNNPEEPYLKSYAKRLGLDKLIKSEEDIEKFYKFTGPDFDWPPEFDIHARGLVISYIIHPDHWFVEGEGEELATNTLAYHRLLKSNELDSSKGSHVLIMNGQIKHYGGEISGDEYNHLLEQHPGMFYVPVKEQPPILIRR</sequence>
<keyword evidence="2" id="KW-0808">Transferase</keyword>
<dbReference type="OrthoDB" id="2446883at2759"/>
<proteinExistence type="predicted"/>
<keyword evidence="2" id="KW-0418">Kinase</keyword>
<evidence type="ECO:0000313" key="2">
    <source>
        <dbReference type="EMBL" id="KAF0439342.1"/>
    </source>
</evidence>
<dbReference type="GO" id="GO:0016301">
    <property type="term" value="F:kinase activity"/>
    <property type="evidence" value="ECO:0007669"/>
    <property type="project" value="UniProtKB-KW"/>
</dbReference>
<gene>
    <name evidence="2" type="ORF">F8M41_004145</name>
</gene>
<keyword evidence="3" id="KW-1185">Reference proteome</keyword>
<organism evidence="2 3">
    <name type="scientific">Gigaspora margarita</name>
    <dbReference type="NCBI Taxonomy" id="4874"/>
    <lineage>
        <taxon>Eukaryota</taxon>
        <taxon>Fungi</taxon>
        <taxon>Fungi incertae sedis</taxon>
        <taxon>Mucoromycota</taxon>
        <taxon>Glomeromycotina</taxon>
        <taxon>Glomeromycetes</taxon>
        <taxon>Diversisporales</taxon>
        <taxon>Gigasporaceae</taxon>
        <taxon>Gigaspora</taxon>
    </lineage>
</organism>
<feature type="transmembrane region" description="Helical" evidence="1">
    <location>
        <begin position="20"/>
        <end position="48"/>
    </location>
</feature>
<reference evidence="2 3" key="1">
    <citation type="journal article" date="2019" name="Environ. Microbiol.">
        <title>At the nexus of three kingdoms: the genome of the mycorrhizal fungus Gigaspora margarita provides insights into plant, endobacterial and fungal interactions.</title>
        <authorList>
            <person name="Venice F."/>
            <person name="Ghignone S."/>
            <person name="Salvioli di Fossalunga A."/>
            <person name="Amselem J."/>
            <person name="Novero M."/>
            <person name="Xianan X."/>
            <person name="Sedzielewska Toro K."/>
            <person name="Morin E."/>
            <person name="Lipzen A."/>
            <person name="Grigoriev I.V."/>
            <person name="Henrissat B."/>
            <person name="Martin F.M."/>
            <person name="Bonfante P."/>
        </authorList>
    </citation>
    <scope>NUCLEOTIDE SEQUENCE [LARGE SCALE GENOMIC DNA]</scope>
    <source>
        <strain evidence="2 3">BEG34</strain>
    </source>
</reference>
<comment type="caution">
    <text evidence="2">The sequence shown here is derived from an EMBL/GenBank/DDBJ whole genome shotgun (WGS) entry which is preliminary data.</text>
</comment>
<name>A0A8H3XBH7_GIGMA</name>
<evidence type="ECO:0000256" key="1">
    <source>
        <dbReference type="SAM" id="Phobius"/>
    </source>
</evidence>
<keyword evidence="1" id="KW-0472">Membrane</keyword>
<keyword evidence="1" id="KW-0812">Transmembrane</keyword>
<dbReference type="AlphaFoldDB" id="A0A8H3XBH7"/>
<dbReference type="EMBL" id="WTPW01001375">
    <property type="protein sequence ID" value="KAF0439342.1"/>
    <property type="molecule type" value="Genomic_DNA"/>
</dbReference>
<accession>A0A8H3XBH7</accession>
<protein>
    <submittedName>
        <fullName evidence="2">Protein kinase subdomain-containing protein pkl/ccin9</fullName>
    </submittedName>
</protein>
<evidence type="ECO:0000313" key="3">
    <source>
        <dbReference type="Proteomes" id="UP000439903"/>
    </source>
</evidence>
<dbReference type="Proteomes" id="UP000439903">
    <property type="component" value="Unassembled WGS sequence"/>
</dbReference>